<proteinExistence type="predicted"/>
<keyword evidence="2" id="KW-1185">Reference proteome</keyword>
<evidence type="ECO:0000313" key="1">
    <source>
        <dbReference type="EMBL" id="GFY49630.1"/>
    </source>
</evidence>
<dbReference type="EMBL" id="BMAV01007113">
    <property type="protein sequence ID" value="GFY49630.1"/>
    <property type="molecule type" value="Genomic_DNA"/>
</dbReference>
<accession>A0A8X6XB99</accession>
<comment type="caution">
    <text evidence="1">The sequence shown here is derived from an EMBL/GenBank/DDBJ whole genome shotgun (WGS) entry which is preliminary data.</text>
</comment>
<sequence>MHNDSLVDTCNTEMIIKSRMYMKIDFHYQQPYNIFSISFAKALTETVVCKQCEEEGNKGITKGKRIKKKKSTKQPISAEITFSHRKALYLQARAYRKLHLVTLCTAV</sequence>
<dbReference type="AlphaFoldDB" id="A0A8X6XB99"/>
<name>A0A8X6XB99_9ARAC</name>
<protein>
    <submittedName>
        <fullName evidence="1">Uncharacterized protein</fullName>
    </submittedName>
</protein>
<organism evidence="1 2">
    <name type="scientific">Trichonephila inaurata madagascariensis</name>
    <dbReference type="NCBI Taxonomy" id="2747483"/>
    <lineage>
        <taxon>Eukaryota</taxon>
        <taxon>Metazoa</taxon>
        <taxon>Ecdysozoa</taxon>
        <taxon>Arthropoda</taxon>
        <taxon>Chelicerata</taxon>
        <taxon>Arachnida</taxon>
        <taxon>Araneae</taxon>
        <taxon>Araneomorphae</taxon>
        <taxon>Entelegynae</taxon>
        <taxon>Araneoidea</taxon>
        <taxon>Nephilidae</taxon>
        <taxon>Trichonephila</taxon>
        <taxon>Trichonephila inaurata</taxon>
    </lineage>
</organism>
<dbReference type="Proteomes" id="UP000886998">
    <property type="component" value="Unassembled WGS sequence"/>
</dbReference>
<reference evidence="1" key="1">
    <citation type="submission" date="2020-08" db="EMBL/GenBank/DDBJ databases">
        <title>Multicomponent nature underlies the extraordinary mechanical properties of spider dragline silk.</title>
        <authorList>
            <person name="Kono N."/>
            <person name="Nakamura H."/>
            <person name="Mori M."/>
            <person name="Yoshida Y."/>
            <person name="Ohtoshi R."/>
            <person name="Malay A.D."/>
            <person name="Moran D.A.P."/>
            <person name="Tomita M."/>
            <person name="Numata K."/>
            <person name="Arakawa K."/>
        </authorList>
    </citation>
    <scope>NUCLEOTIDE SEQUENCE</scope>
</reference>
<evidence type="ECO:0000313" key="2">
    <source>
        <dbReference type="Proteomes" id="UP000886998"/>
    </source>
</evidence>
<gene>
    <name evidence="1" type="ORF">TNIN_386331</name>
</gene>